<dbReference type="SUPFAM" id="SSF51182">
    <property type="entry name" value="RmlC-like cupins"/>
    <property type="match status" value="1"/>
</dbReference>
<evidence type="ECO:0000259" key="1">
    <source>
        <dbReference type="Pfam" id="PF07883"/>
    </source>
</evidence>
<dbReference type="InterPro" id="IPR013096">
    <property type="entry name" value="Cupin_2"/>
</dbReference>
<accession>A0ABS7CZ98</accession>
<keyword evidence="3" id="KW-1185">Reference proteome</keyword>
<name>A0ABS7CZ98_9BACT</name>
<dbReference type="Pfam" id="PF07883">
    <property type="entry name" value="Cupin_2"/>
    <property type="match status" value="1"/>
</dbReference>
<dbReference type="InterPro" id="IPR011051">
    <property type="entry name" value="RmlC_Cupin_sf"/>
</dbReference>
<dbReference type="Proteomes" id="UP000813018">
    <property type="component" value="Unassembled WGS sequence"/>
</dbReference>
<dbReference type="EMBL" id="JAHYXK010000028">
    <property type="protein sequence ID" value="MBW7469184.1"/>
    <property type="molecule type" value="Genomic_DNA"/>
</dbReference>
<evidence type="ECO:0000313" key="3">
    <source>
        <dbReference type="Proteomes" id="UP000813018"/>
    </source>
</evidence>
<dbReference type="RefSeq" id="WP_219879051.1">
    <property type="nucleotide sequence ID" value="NZ_JAHYXK010000028.1"/>
</dbReference>
<evidence type="ECO:0000313" key="2">
    <source>
        <dbReference type="EMBL" id="MBW7469184.1"/>
    </source>
</evidence>
<reference evidence="2 3" key="1">
    <citation type="journal article" date="2016" name="Int. J. Syst. Evol. Microbiol.">
        <title>Pontibacter aydingkolensis sp. nov., isolated from soil of a salt lake.</title>
        <authorList>
            <person name="Osman G."/>
            <person name="Zhang T."/>
            <person name="Lou K."/>
            <person name="Gao Y."/>
            <person name="Chang W."/>
            <person name="Lin Q."/>
            <person name="Yang H.M."/>
            <person name="Huo X.D."/>
            <person name="Wang N."/>
        </authorList>
    </citation>
    <scope>NUCLEOTIDE SEQUENCE [LARGE SCALE GENOMIC DNA]</scope>
    <source>
        <strain evidence="2 3">KACC 19255</strain>
    </source>
</reference>
<organism evidence="2 3">
    <name type="scientific">Pontibacter aydingkolensis</name>
    <dbReference type="NCBI Taxonomy" id="1911536"/>
    <lineage>
        <taxon>Bacteria</taxon>
        <taxon>Pseudomonadati</taxon>
        <taxon>Bacteroidota</taxon>
        <taxon>Cytophagia</taxon>
        <taxon>Cytophagales</taxon>
        <taxon>Hymenobacteraceae</taxon>
        <taxon>Pontibacter</taxon>
    </lineage>
</organism>
<dbReference type="Gene3D" id="2.60.120.10">
    <property type="entry name" value="Jelly Rolls"/>
    <property type="match status" value="1"/>
</dbReference>
<sequence>MNPVTEFIASGILELYVMGAASPEDVLAVEKMAAAHPEVKQEIEQISLAMEHYAQTHAVKPRATVKTLVMATIDYLERMKHGELPESPPVLTPASCVSDYEKWLHHPDAMLPDDAEGIYARIIGYTPTATTAIIWIREMTEPEMHHDEYERFLILEGTCNFKSGEQMHPLQAGDFFSVPLHTPHFVEVTSDIPCKAILQRLSVE</sequence>
<feature type="domain" description="Cupin type-2" evidence="1">
    <location>
        <begin position="138"/>
        <end position="197"/>
    </location>
</feature>
<proteinExistence type="predicted"/>
<comment type="caution">
    <text evidence="2">The sequence shown here is derived from an EMBL/GenBank/DDBJ whole genome shotgun (WGS) entry which is preliminary data.</text>
</comment>
<protein>
    <submittedName>
        <fullName evidence="2">Cupin domain-containing protein</fullName>
    </submittedName>
</protein>
<gene>
    <name evidence="2" type="ORF">K0O23_19080</name>
</gene>
<dbReference type="InterPro" id="IPR014710">
    <property type="entry name" value="RmlC-like_jellyroll"/>
</dbReference>